<dbReference type="EMBL" id="BATB01000041">
    <property type="protein sequence ID" value="GAD56582.1"/>
    <property type="molecule type" value="Genomic_DNA"/>
</dbReference>
<keyword evidence="3" id="KW-1185">Reference proteome</keyword>
<dbReference type="OrthoDB" id="8392969at2"/>
<organism evidence="2 3">
    <name type="scientific">Limimaricola cinnabarinus LL-001</name>
    <dbReference type="NCBI Taxonomy" id="1337093"/>
    <lineage>
        <taxon>Bacteria</taxon>
        <taxon>Pseudomonadati</taxon>
        <taxon>Pseudomonadota</taxon>
        <taxon>Alphaproteobacteria</taxon>
        <taxon>Rhodobacterales</taxon>
        <taxon>Paracoccaceae</taxon>
        <taxon>Limimaricola</taxon>
    </lineage>
</organism>
<sequence length="85" mass="9373">MSVKASVSLTEAQDAYARQLVQEGRFPSVSAVIQQGLEMLRKEGQTEAALQSLLAQRQSGPMFGLAEGRRHTEEMIARKRGARDL</sequence>
<feature type="compositionally biased region" description="Basic and acidic residues" evidence="1">
    <location>
        <begin position="67"/>
        <end position="85"/>
    </location>
</feature>
<gene>
    <name evidence="2" type="ORF">MBELCI_2634</name>
</gene>
<dbReference type="STRING" id="1337093.MBELCI_2634"/>
<evidence type="ECO:0000313" key="2">
    <source>
        <dbReference type="EMBL" id="GAD56582.1"/>
    </source>
</evidence>
<dbReference type="Pfam" id="PF03693">
    <property type="entry name" value="ParD_antitoxin"/>
    <property type="match status" value="1"/>
</dbReference>
<dbReference type="InterPro" id="IPR038296">
    <property type="entry name" value="ParD_sf"/>
</dbReference>
<dbReference type="Gene3D" id="6.10.10.120">
    <property type="entry name" value="Antitoxin ParD1-like"/>
    <property type="match status" value="1"/>
</dbReference>
<name>U2Z684_9RHOB</name>
<dbReference type="RefSeq" id="WP_021694683.1">
    <property type="nucleotide sequence ID" value="NZ_BATB01000041.1"/>
</dbReference>
<reference evidence="2" key="1">
    <citation type="journal article" date="2013" name="Genome Announc.">
        <title>Draft Genome Sequence of Loktanella cinnabarina LL-001T, Isolated from Deep-Sea Floor Sediment.</title>
        <authorList>
            <person name="Nishi S."/>
            <person name="Tsubouchi T."/>
            <person name="Takaki Y."/>
            <person name="Koyanagi R."/>
            <person name="Satoh N."/>
            <person name="Maruyama T."/>
            <person name="Hatada Y."/>
        </authorList>
    </citation>
    <scope>NUCLEOTIDE SEQUENCE [LARGE SCALE GENOMIC DNA]</scope>
    <source>
        <strain evidence="2">LL-001</strain>
    </source>
</reference>
<evidence type="ECO:0000256" key="1">
    <source>
        <dbReference type="SAM" id="MobiDB-lite"/>
    </source>
</evidence>
<dbReference type="eggNOG" id="COG3609">
    <property type="taxonomic scope" value="Bacteria"/>
</dbReference>
<dbReference type="Proteomes" id="UP000016566">
    <property type="component" value="Unassembled WGS sequence"/>
</dbReference>
<comment type="caution">
    <text evidence="2">The sequence shown here is derived from an EMBL/GenBank/DDBJ whole genome shotgun (WGS) entry which is preliminary data.</text>
</comment>
<accession>U2Z684</accession>
<feature type="region of interest" description="Disordered" evidence="1">
    <location>
        <begin position="62"/>
        <end position="85"/>
    </location>
</feature>
<dbReference type="InterPro" id="IPR022789">
    <property type="entry name" value="ParD"/>
</dbReference>
<dbReference type="AlphaFoldDB" id="U2Z684"/>
<protein>
    <submittedName>
        <fullName evidence="2">Miscellaneous</fullName>
    </submittedName>
</protein>
<evidence type="ECO:0000313" key="3">
    <source>
        <dbReference type="Proteomes" id="UP000016566"/>
    </source>
</evidence>
<proteinExistence type="predicted"/>